<reference evidence="3 4" key="1">
    <citation type="journal article" date="2024" name="Appl. Environ. Microbiol.">
        <title>Pontiella agarivorans sp. nov., a novel marine anaerobic bacterium capable of degrading macroalgal polysaccharides and fixing nitrogen.</title>
        <authorList>
            <person name="Liu N."/>
            <person name="Kivenson V."/>
            <person name="Peng X."/>
            <person name="Cui Z."/>
            <person name="Lankiewicz T.S."/>
            <person name="Gosselin K.M."/>
            <person name="English C.J."/>
            <person name="Blair E.M."/>
            <person name="O'Malley M.A."/>
            <person name="Valentine D.L."/>
        </authorList>
    </citation>
    <scope>NUCLEOTIDE SEQUENCE [LARGE SCALE GENOMIC DNA]</scope>
    <source>
        <strain evidence="3 4">NLcol2</strain>
    </source>
</reference>
<sequence length="134" mass="15870">MLEYKAKERDDFGIEYIELDAFYKRFPFKNHDPSKPHRVHFNNLILITKGTCIHFVDFHEYPVQPGSIIYVNRNQVQAFDFDRRPEGKMLLITPGLSISCARKFGFLFLRRIILMRRLFRSFLPASNRRIAAAC</sequence>
<accession>A0ABU5N153</accession>
<protein>
    <submittedName>
        <fullName evidence="3">AraC family ligand binding domain-containing protein</fullName>
    </submittedName>
</protein>
<evidence type="ECO:0000313" key="3">
    <source>
        <dbReference type="EMBL" id="MDZ8120172.1"/>
    </source>
</evidence>
<keyword evidence="4" id="KW-1185">Reference proteome</keyword>
<feature type="domain" description="AraC-type arabinose-binding/dimerisation" evidence="2">
    <location>
        <begin position="35"/>
        <end position="82"/>
    </location>
</feature>
<dbReference type="InterPro" id="IPR003313">
    <property type="entry name" value="AraC-bd"/>
</dbReference>
<evidence type="ECO:0000256" key="1">
    <source>
        <dbReference type="ARBA" id="ARBA00023125"/>
    </source>
</evidence>
<keyword evidence="1" id="KW-0238">DNA-binding</keyword>
<dbReference type="Gene3D" id="2.60.120.10">
    <property type="entry name" value="Jelly Rolls"/>
    <property type="match status" value="1"/>
</dbReference>
<evidence type="ECO:0000259" key="2">
    <source>
        <dbReference type="Pfam" id="PF02311"/>
    </source>
</evidence>
<dbReference type="RefSeq" id="WP_322609947.1">
    <property type="nucleotide sequence ID" value="NZ_JARVCO010000012.1"/>
</dbReference>
<comment type="caution">
    <text evidence="3">The sequence shown here is derived from an EMBL/GenBank/DDBJ whole genome shotgun (WGS) entry which is preliminary data.</text>
</comment>
<dbReference type="InterPro" id="IPR037923">
    <property type="entry name" value="HTH-like"/>
</dbReference>
<dbReference type="Pfam" id="PF02311">
    <property type="entry name" value="AraC_binding"/>
    <property type="match status" value="1"/>
</dbReference>
<evidence type="ECO:0000313" key="4">
    <source>
        <dbReference type="Proteomes" id="UP001290861"/>
    </source>
</evidence>
<dbReference type="SUPFAM" id="SSF51215">
    <property type="entry name" value="Regulatory protein AraC"/>
    <property type="match status" value="1"/>
</dbReference>
<gene>
    <name evidence="3" type="ORF">P9H32_16190</name>
</gene>
<dbReference type="EMBL" id="JARVCO010000012">
    <property type="protein sequence ID" value="MDZ8120172.1"/>
    <property type="molecule type" value="Genomic_DNA"/>
</dbReference>
<dbReference type="Proteomes" id="UP001290861">
    <property type="component" value="Unassembled WGS sequence"/>
</dbReference>
<proteinExistence type="predicted"/>
<name>A0ABU5N153_9BACT</name>
<dbReference type="InterPro" id="IPR014710">
    <property type="entry name" value="RmlC-like_jellyroll"/>
</dbReference>
<organism evidence="3 4">
    <name type="scientific">Pontiella agarivorans</name>
    <dbReference type="NCBI Taxonomy" id="3038953"/>
    <lineage>
        <taxon>Bacteria</taxon>
        <taxon>Pseudomonadati</taxon>
        <taxon>Kiritimatiellota</taxon>
        <taxon>Kiritimatiellia</taxon>
        <taxon>Kiritimatiellales</taxon>
        <taxon>Pontiellaceae</taxon>
        <taxon>Pontiella</taxon>
    </lineage>
</organism>